<protein>
    <submittedName>
        <fullName evidence="1">Uncharacterized protein</fullName>
    </submittedName>
</protein>
<evidence type="ECO:0000313" key="1">
    <source>
        <dbReference type="EMBL" id="KAH7953855.1"/>
    </source>
</evidence>
<sequence>MLSIQTGSLVLVPALKIVELRVPSKVAAGTTVTLDCLFDLEGDALYTVKWFKNAEEFYHFMPISVPPRKLFPVAGISASLTEESNSSVTLDNVNSSASALYKCEVYSDAPSFLMVGDYRGLLVVEPPDSPRRLQVVETTSRSVTLEWTAPNASNEVITSYKIQHKEHESANWNFASVNLTVPGNETTAVVSDLKPYTTYDFRVFAESALGRSNASDPVNATTSEEAPGGPPTNVSAQALGLQSVKVTWKPPSKDLHFGAIRGYYVGYRPAAASPAPFQYVTIHASDQKNEERLLTSLSPSTRYGIVVQAFNGQGAGPRSAEVVVETHGFVPPTPTQLSVVSTSATSVTLEWKRPAGDLNPVEGYHVLHTVEASGDEWTETHVRGNRHSLTIGQLKCGSTYRFAVRAYNDAGTGNVSDAIIVNTKGAPPTAPPDAILAVLPYMRQALVLTRTWHNGGCPIERFTARYRHQRDKVWTMLEAEQSQSEPRLELRGLSPANSYKVVVTASNNAGTTEAEYEFTTLTDSSEKHLKLHVPPFALPGATVRLDCFQDFGNIAAQTVRWFKDGQEFYQFVPTEVPSLKTFDVEGVNVNTLQSTARPVYIEKLNASSAGTYSCEVSSETSLIRTVAGKELVIAERLPAMPRIVTDRDAYHIGDTVKLSCVGVRSKPSPALSVFVNDQLVNDTNTRLEVHPDGLPTVSIETAFTLGQEDVKGGHVRVRCEALFSDAFAATVEDNIRVEPRWMLSGTSSPKDPCIEKASTIFKRAWVYFSEAHDDSIGNDTTGPAQALRIIALKVPETPTRGSTVTLECRYDLERDELYSVKWSKDGREFLRYVPHDVPKIQVFSIRGLTVDVRSSTNTTVVLDNVQHSASGTYKCEVSAEAPSFDQVAVEKRLDVTETTLSLNQPPIMIAGGSVPLNCTFNLGGLPLHSFKWFKDDKILYSYIPRNRPQEEVFSVQGVTVDAPPRLLSAQGGTGPTQMLQTNYSTLFLTKLSALSSGTYRCEASADPPPFLTLQDEKILVMVEQRDLRPQITYDRETYQVGDNLRLNCTSIRTRPAPKLAMYVNDRLLVDADVRASVDTHRDGFQTSTLVTTIPVSQHDARRGSVEVRCHASFVGLHEAVGFIIIPVGQQTGDHKATHQQEQQWPLKQPSSISWPQDKCLDKAMEILARAWAAYQ</sequence>
<dbReference type="EMBL" id="CM023473">
    <property type="protein sequence ID" value="KAH7953855.1"/>
    <property type="molecule type" value="Genomic_DNA"/>
</dbReference>
<dbReference type="Proteomes" id="UP000821865">
    <property type="component" value="Chromosome 4"/>
</dbReference>
<organism evidence="1 2">
    <name type="scientific">Dermacentor silvarum</name>
    <name type="common">Tick</name>
    <dbReference type="NCBI Taxonomy" id="543639"/>
    <lineage>
        <taxon>Eukaryota</taxon>
        <taxon>Metazoa</taxon>
        <taxon>Ecdysozoa</taxon>
        <taxon>Arthropoda</taxon>
        <taxon>Chelicerata</taxon>
        <taxon>Arachnida</taxon>
        <taxon>Acari</taxon>
        <taxon>Parasitiformes</taxon>
        <taxon>Ixodida</taxon>
        <taxon>Ixodoidea</taxon>
        <taxon>Ixodidae</taxon>
        <taxon>Rhipicephalinae</taxon>
        <taxon>Dermacentor</taxon>
    </lineage>
</organism>
<evidence type="ECO:0000313" key="2">
    <source>
        <dbReference type="Proteomes" id="UP000821865"/>
    </source>
</evidence>
<name>A0ACB8CX64_DERSI</name>
<accession>A0ACB8CX64</accession>
<comment type="caution">
    <text evidence="1">The sequence shown here is derived from an EMBL/GenBank/DDBJ whole genome shotgun (WGS) entry which is preliminary data.</text>
</comment>
<keyword evidence="2" id="KW-1185">Reference proteome</keyword>
<reference evidence="1" key="1">
    <citation type="submission" date="2020-05" db="EMBL/GenBank/DDBJ databases">
        <title>Large-scale comparative analyses of tick genomes elucidate their genetic diversity and vector capacities.</title>
        <authorList>
            <person name="Jia N."/>
            <person name="Wang J."/>
            <person name="Shi W."/>
            <person name="Du L."/>
            <person name="Sun Y."/>
            <person name="Zhan W."/>
            <person name="Jiang J."/>
            <person name="Wang Q."/>
            <person name="Zhang B."/>
            <person name="Ji P."/>
            <person name="Sakyi L.B."/>
            <person name="Cui X."/>
            <person name="Yuan T."/>
            <person name="Jiang B."/>
            <person name="Yang W."/>
            <person name="Lam T.T.-Y."/>
            <person name="Chang Q."/>
            <person name="Ding S."/>
            <person name="Wang X."/>
            <person name="Zhu J."/>
            <person name="Ruan X."/>
            <person name="Zhao L."/>
            <person name="Wei J."/>
            <person name="Que T."/>
            <person name="Du C."/>
            <person name="Cheng J."/>
            <person name="Dai P."/>
            <person name="Han X."/>
            <person name="Huang E."/>
            <person name="Gao Y."/>
            <person name="Liu J."/>
            <person name="Shao H."/>
            <person name="Ye R."/>
            <person name="Li L."/>
            <person name="Wei W."/>
            <person name="Wang X."/>
            <person name="Wang C."/>
            <person name="Yang T."/>
            <person name="Huo Q."/>
            <person name="Li W."/>
            <person name="Guo W."/>
            <person name="Chen H."/>
            <person name="Zhou L."/>
            <person name="Ni X."/>
            <person name="Tian J."/>
            <person name="Zhou Y."/>
            <person name="Sheng Y."/>
            <person name="Liu T."/>
            <person name="Pan Y."/>
            <person name="Xia L."/>
            <person name="Li J."/>
            <person name="Zhao F."/>
            <person name="Cao W."/>
        </authorList>
    </citation>
    <scope>NUCLEOTIDE SEQUENCE</scope>
    <source>
        <strain evidence="1">Dsil-2018</strain>
    </source>
</reference>
<gene>
    <name evidence="1" type="ORF">HPB49_013094</name>
</gene>
<proteinExistence type="predicted"/>